<dbReference type="Proteomes" id="UP000787472">
    <property type="component" value="Unassembled WGS sequence"/>
</dbReference>
<accession>A0A9E5JZ48</accession>
<dbReference type="EMBL" id="JAAONZ010000003">
    <property type="protein sequence ID" value="NHO65102.1"/>
    <property type="molecule type" value="Genomic_DNA"/>
</dbReference>
<gene>
    <name evidence="1" type="ORF">G8770_06050</name>
</gene>
<dbReference type="GO" id="GO:0015774">
    <property type="term" value="P:polysaccharide transport"/>
    <property type="evidence" value="ECO:0007669"/>
    <property type="project" value="InterPro"/>
</dbReference>
<dbReference type="Pfam" id="PF05159">
    <property type="entry name" value="Capsule_synth"/>
    <property type="match status" value="1"/>
</dbReference>
<evidence type="ECO:0000313" key="2">
    <source>
        <dbReference type="Proteomes" id="UP000787472"/>
    </source>
</evidence>
<dbReference type="GO" id="GO:0000271">
    <property type="term" value="P:polysaccharide biosynthetic process"/>
    <property type="evidence" value="ECO:0007669"/>
    <property type="project" value="InterPro"/>
</dbReference>
<dbReference type="RefSeq" id="WP_167183250.1">
    <property type="nucleotide sequence ID" value="NZ_JAAONZ010000003.1"/>
</dbReference>
<evidence type="ECO:0000313" key="1">
    <source>
        <dbReference type="EMBL" id="NHO65102.1"/>
    </source>
</evidence>
<evidence type="ECO:0008006" key="3">
    <source>
        <dbReference type="Google" id="ProtNLM"/>
    </source>
</evidence>
<organism evidence="1 2">
    <name type="scientific">Pseudomaricurvus hydrocarbonicus</name>
    <dbReference type="NCBI Taxonomy" id="1470433"/>
    <lineage>
        <taxon>Bacteria</taxon>
        <taxon>Pseudomonadati</taxon>
        <taxon>Pseudomonadota</taxon>
        <taxon>Gammaproteobacteria</taxon>
        <taxon>Cellvibrionales</taxon>
        <taxon>Cellvibrionaceae</taxon>
        <taxon>Pseudomaricurvus</taxon>
    </lineage>
</organism>
<proteinExistence type="predicted"/>
<keyword evidence="2" id="KW-1185">Reference proteome</keyword>
<dbReference type="InterPro" id="IPR007833">
    <property type="entry name" value="Capsule_polysaccharide_synth"/>
</dbReference>
<comment type="caution">
    <text evidence="1">The sequence shown here is derived from an EMBL/GenBank/DDBJ whole genome shotgun (WGS) entry which is preliminary data.</text>
</comment>
<sequence>MVFYIDNLERYGFFSRFFDAITGCGYRVSIITASYSVYFKSRLKKIDAHVVSDVDILKFEVINQDWSSFHEVKAGYQDESMASKLYTVSYCFADRVFANRYVKKCFIFNGSSSVAKAIADCAKDRSVETLFFELANIPGKIFIDPEGVNAKSLLYKNIGILDEVEVDYEEFERWKSGYLSSCLRPKQAALASKFRFEYLIDWVGFCFFRVLDQSNKSYVSRGLSKVMRKSIVAETRDVRIVKPYLLFPCQVNNDTQLTLNSSIGNIEGIKIASEMAKSASLELLVKLHPAETDVDHVRDICHQVNYCDGTLLSKGDTLELVYESDKVVTINSSVGLMAVILGKDVEFLGESIYSQLTGDRLSKFIIRYLLDVDYFSKEDLSIEITKSFFRSSFESMASPK</sequence>
<dbReference type="AlphaFoldDB" id="A0A9E5JZ48"/>
<name>A0A9E5JZ48_9GAMM</name>
<protein>
    <recommendedName>
        <fullName evidence="3">Capsule polysaccharide biosynthesis protein</fullName>
    </recommendedName>
</protein>
<reference evidence="1" key="1">
    <citation type="submission" date="2020-03" db="EMBL/GenBank/DDBJ databases">
        <authorList>
            <person name="Guo F."/>
        </authorList>
    </citation>
    <scope>NUCLEOTIDE SEQUENCE</scope>
    <source>
        <strain evidence="1">JCM 30134</strain>
    </source>
</reference>